<dbReference type="AlphaFoldDB" id="A0A495IHI9"/>
<proteinExistence type="predicted"/>
<keyword evidence="2" id="KW-1185">Reference proteome</keyword>
<evidence type="ECO:0000313" key="1">
    <source>
        <dbReference type="EMBL" id="RKR74556.1"/>
    </source>
</evidence>
<evidence type="ECO:0008006" key="3">
    <source>
        <dbReference type="Google" id="ProtNLM"/>
    </source>
</evidence>
<dbReference type="OrthoDB" id="9770427at2"/>
<dbReference type="Gene3D" id="3.40.50.1820">
    <property type="entry name" value="alpha/beta hydrolase"/>
    <property type="match status" value="1"/>
</dbReference>
<gene>
    <name evidence="1" type="ORF">C8E83_1675</name>
</gene>
<protein>
    <recommendedName>
        <fullName evidence="3">Alpha/beta hydrolase family protein</fullName>
    </recommendedName>
</protein>
<sequence>MRRGGILHYARFLPGDYSYALRVHARTMLGGSVPEAYRHGELSPILLLPGVYETWRTLRWFGDTLNAEGHPIVVVPGMAHNRRPFLWTAQLAQAVLDAHDLHDVVILAHSKGGLVGKTMMLDTDTGGRIRRMVAVNSPFSGSRMARFMPTPGFRAFRPDDPFLSRLISEVEVNSRITSVFADFDGHVPDGSVLEGATNVRVPLDGHFRPLGHPVGRAMILAAVRD</sequence>
<dbReference type="InterPro" id="IPR029058">
    <property type="entry name" value="AB_hydrolase_fold"/>
</dbReference>
<reference evidence="1 2" key="1">
    <citation type="submission" date="2018-10" db="EMBL/GenBank/DDBJ databases">
        <title>Sequencing the genomes of 1000 actinobacteria strains.</title>
        <authorList>
            <person name="Klenk H.-P."/>
        </authorList>
    </citation>
    <scope>NUCLEOTIDE SEQUENCE [LARGE SCALE GENOMIC DNA]</scope>
    <source>
        <strain evidence="1 2">DSM 17894</strain>
    </source>
</reference>
<dbReference type="SUPFAM" id="SSF53474">
    <property type="entry name" value="alpha/beta-Hydrolases"/>
    <property type="match status" value="1"/>
</dbReference>
<name>A0A495IHI9_9MICO</name>
<accession>A0A495IHI9</accession>
<dbReference type="Proteomes" id="UP000280008">
    <property type="component" value="Unassembled WGS sequence"/>
</dbReference>
<dbReference type="EMBL" id="RBKS01000001">
    <property type="protein sequence ID" value="RKR74556.1"/>
    <property type="molecule type" value="Genomic_DNA"/>
</dbReference>
<dbReference type="RefSeq" id="WP_121369321.1">
    <property type="nucleotide sequence ID" value="NZ_RBKS01000001.1"/>
</dbReference>
<comment type="caution">
    <text evidence="1">The sequence shown here is derived from an EMBL/GenBank/DDBJ whole genome shotgun (WGS) entry which is preliminary data.</text>
</comment>
<organism evidence="1 2">
    <name type="scientific">Frondihabitans australicus</name>
    <dbReference type="NCBI Taxonomy" id="386892"/>
    <lineage>
        <taxon>Bacteria</taxon>
        <taxon>Bacillati</taxon>
        <taxon>Actinomycetota</taxon>
        <taxon>Actinomycetes</taxon>
        <taxon>Micrococcales</taxon>
        <taxon>Microbacteriaceae</taxon>
        <taxon>Frondihabitans</taxon>
    </lineage>
</organism>
<evidence type="ECO:0000313" key="2">
    <source>
        <dbReference type="Proteomes" id="UP000280008"/>
    </source>
</evidence>